<keyword evidence="1" id="KW-1133">Transmembrane helix</keyword>
<sequence length="162" mass="19378">MWKKRLLIISILGNILSLFLIGIYFLVNSWFFHAELGSIVGIKPDYLIQLNNEGVLYDYRQMISIASGIRSYKLINSLESDNYHIYKSIYNHQIFIGQVDQIHQKYIIYDGYLDHYIFVNLKFNMDEKQYDDFIGRIKVIDGYENVPIRYRKLIENGNWEYL</sequence>
<gene>
    <name evidence="2" type="ORF">HMPREF0870_01724</name>
</gene>
<evidence type="ECO:0000313" key="2">
    <source>
        <dbReference type="EMBL" id="EKY18081.1"/>
    </source>
</evidence>
<dbReference type="Proteomes" id="UP000010412">
    <property type="component" value="Unassembled WGS sequence"/>
</dbReference>
<keyword evidence="1" id="KW-0472">Membrane</keyword>
<comment type="caution">
    <text evidence="2">The sequence shown here is derived from an EMBL/GenBank/DDBJ whole genome shotgun (WGS) entry which is preliminary data.</text>
</comment>
<evidence type="ECO:0000313" key="3">
    <source>
        <dbReference type="Proteomes" id="UP000010412"/>
    </source>
</evidence>
<feature type="transmembrane region" description="Helical" evidence="1">
    <location>
        <begin position="6"/>
        <end position="27"/>
    </location>
</feature>
<evidence type="ECO:0000256" key="1">
    <source>
        <dbReference type="SAM" id="Phobius"/>
    </source>
</evidence>
<reference evidence="2 3" key="1">
    <citation type="submission" date="2012-05" db="EMBL/GenBank/DDBJ databases">
        <authorList>
            <person name="Weinstock G."/>
            <person name="Sodergren E."/>
            <person name="Lobos E.A."/>
            <person name="Fulton L."/>
            <person name="Fulton R."/>
            <person name="Courtney L."/>
            <person name="Fronick C."/>
            <person name="O'Laughlin M."/>
            <person name="Godfrey J."/>
            <person name="Wilson R.M."/>
            <person name="Miner T."/>
            <person name="Farmer C."/>
            <person name="Delehaunty K."/>
            <person name="Cordes M."/>
            <person name="Minx P."/>
            <person name="Tomlinson C."/>
            <person name="Chen J."/>
            <person name="Wollam A."/>
            <person name="Pepin K.H."/>
            <person name="Bhonagiri V."/>
            <person name="Zhang X."/>
            <person name="Suruliraj S."/>
            <person name="Warren W."/>
            <person name="Mitreva M."/>
            <person name="Mardis E.R."/>
            <person name="Wilson R.K."/>
        </authorList>
    </citation>
    <scope>NUCLEOTIDE SEQUENCE [LARGE SCALE GENOMIC DNA]</scope>
    <source>
        <strain evidence="2 3">KON</strain>
    </source>
</reference>
<keyword evidence="1" id="KW-0812">Transmembrane</keyword>
<dbReference type="EMBL" id="AMEX01000044">
    <property type="protein sequence ID" value="EKY18081.1"/>
    <property type="molecule type" value="Genomic_DNA"/>
</dbReference>
<name>A0ABN0IIS6_9FIRM</name>
<protein>
    <submittedName>
        <fullName evidence="2">Uncharacterized protein</fullName>
    </submittedName>
</protein>
<organism evidence="2 3">
    <name type="scientific">Veillonella atypica KON</name>
    <dbReference type="NCBI Taxonomy" id="1128111"/>
    <lineage>
        <taxon>Bacteria</taxon>
        <taxon>Bacillati</taxon>
        <taxon>Bacillota</taxon>
        <taxon>Negativicutes</taxon>
        <taxon>Veillonellales</taxon>
        <taxon>Veillonellaceae</taxon>
        <taxon>Veillonella</taxon>
    </lineage>
</organism>
<proteinExistence type="predicted"/>
<accession>A0ABN0IIS6</accession>
<dbReference type="RefSeq" id="WP_005382354.1">
    <property type="nucleotide sequence ID" value="NZ_KB291558.1"/>
</dbReference>
<keyword evidence="3" id="KW-1185">Reference proteome</keyword>